<evidence type="ECO:0000313" key="6">
    <source>
        <dbReference type="Proteomes" id="UP000015103"/>
    </source>
</evidence>
<dbReference type="FunCoup" id="T1IBG1">
    <property type="interactions" value="127"/>
</dbReference>
<comment type="subcellular location">
    <subcellularLocation>
        <location evidence="3">Mitochondrion</location>
    </subcellularLocation>
</comment>
<dbReference type="InterPro" id="IPR013892">
    <property type="entry name" value="Cyt_c_biogenesis_Cmc1-like"/>
</dbReference>
<dbReference type="Pfam" id="PF08583">
    <property type="entry name" value="Cmc1"/>
    <property type="match status" value="1"/>
</dbReference>
<keyword evidence="3" id="KW-0496">Mitochondrion</keyword>
<evidence type="ECO:0000256" key="3">
    <source>
        <dbReference type="RuleBase" id="RU364104"/>
    </source>
</evidence>
<evidence type="ECO:0000256" key="4">
    <source>
        <dbReference type="SAM" id="MobiDB-lite"/>
    </source>
</evidence>
<reference evidence="5" key="1">
    <citation type="submission" date="2015-05" db="UniProtKB">
        <authorList>
            <consortium name="EnsemblMetazoa"/>
        </authorList>
    </citation>
    <scope>IDENTIFICATION</scope>
</reference>
<accession>T1IBG1</accession>
<dbReference type="STRING" id="13249.T1IBG1"/>
<feature type="compositionally biased region" description="Polar residues" evidence="4">
    <location>
        <begin position="1"/>
        <end position="10"/>
    </location>
</feature>
<dbReference type="VEuPathDB" id="VectorBase:RPRC013631"/>
<organism evidence="5 6">
    <name type="scientific">Rhodnius prolixus</name>
    <name type="common">Triatomid bug</name>
    <dbReference type="NCBI Taxonomy" id="13249"/>
    <lineage>
        <taxon>Eukaryota</taxon>
        <taxon>Metazoa</taxon>
        <taxon>Ecdysozoa</taxon>
        <taxon>Arthropoda</taxon>
        <taxon>Hexapoda</taxon>
        <taxon>Insecta</taxon>
        <taxon>Pterygota</taxon>
        <taxon>Neoptera</taxon>
        <taxon>Paraneoptera</taxon>
        <taxon>Hemiptera</taxon>
        <taxon>Heteroptera</taxon>
        <taxon>Panheteroptera</taxon>
        <taxon>Cimicomorpha</taxon>
        <taxon>Reduviidae</taxon>
        <taxon>Triatominae</taxon>
        <taxon>Rhodnius</taxon>
    </lineage>
</organism>
<proteinExistence type="inferred from homology"/>
<name>T1IBG1_RHOPR</name>
<dbReference type="PROSITE" id="PS51808">
    <property type="entry name" value="CHCH"/>
    <property type="match status" value="1"/>
</dbReference>
<dbReference type="PANTHER" id="PTHR22977">
    <property type="entry name" value="COX ASSEMBLY MITOCHONDRIAL PROTEIN"/>
    <property type="match status" value="1"/>
</dbReference>
<dbReference type="OMA" id="NIMPHYS"/>
<protein>
    <recommendedName>
        <fullName evidence="3">COX assembly mitochondrial protein</fullName>
    </recommendedName>
</protein>
<keyword evidence="6" id="KW-1185">Reference proteome</keyword>
<evidence type="ECO:0000256" key="1">
    <source>
        <dbReference type="ARBA" id="ARBA00007347"/>
    </source>
</evidence>
<dbReference type="EMBL" id="ACPB03005681">
    <property type="status" value="NOT_ANNOTATED_CDS"/>
    <property type="molecule type" value="Genomic_DNA"/>
</dbReference>
<evidence type="ECO:0000256" key="2">
    <source>
        <dbReference type="ARBA" id="ARBA00023157"/>
    </source>
</evidence>
<sequence length="121" mass="14451">MVGQQELNSTLKEKSQGPLGLGDPDDKRLRRVEIDVMIPKKMREKARKEKCNLEVEDFNQCCLKNGVSMVYKCRTENEKMRSCLTKWYYDEDFKNECRHEYLEERSFYRKTGIGVKQKLKM</sequence>
<dbReference type="eggNOG" id="KOG4624">
    <property type="taxonomic scope" value="Eukaryota"/>
</dbReference>
<dbReference type="InParanoid" id="T1IBG1"/>
<feature type="region of interest" description="Disordered" evidence="4">
    <location>
        <begin position="1"/>
        <end position="26"/>
    </location>
</feature>
<evidence type="ECO:0000313" key="5">
    <source>
        <dbReference type="EnsemblMetazoa" id="RPRC013631-PA"/>
    </source>
</evidence>
<dbReference type="Proteomes" id="UP000015103">
    <property type="component" value="Unassembled WGS sequence"/>
</dbReference>
<keyword evidence="2" id="KW-1015">Disulfide bond</keyword>
<dbReference type="HOGENOM" id="CLU_142621_1_1_1"/>
<dbReference type="GO" id="GO:0005739">
    <property type="term" value="C:mitochondrion"/>
    <property type="evidence" value="ECO:0007669"/>
    <property type="project" value="UniProtKB-SubCell"/>
</dbReference>
<comment type="similarity">
    <text evidence="1 3">Belongs to the CMC family.</text>
</comment>
<dbReference type="AlphaFoldDB" id="T1IBG1"/>
<dbReference type="EnsemblMetazoa" id="RPRC013631-RA">
    <property type="protein sequence ID" value="RPRC013631-PA"/>
    <property type="gene ID" value="RPRC013631"/>
</dbReference>
<dbReference type="PANTHER" id="PTHR22977:SF5">
    <property type="entry name" value="COX ASSEMBLY MITOCHONDRIAL PROTEIN HOMOLOG"/>
    <property type="match status" value="1"/>
</dbReference>